<evidence type="ECO:0000313" key="1">
    <source>
        <dbReference type="EMBL" id="QWC08642.1"/>
    </source>
</evidence>
<keyword evidence="2" id="KW-1185">Reference proteome</keyword>
<gene>
    <name evidence="1" type="ORF">KKR91_08665</name>
</gene>
<dbReference type="EMBL" id="CP076022">
    <property type="protein sequence ID" value="QWC08642.1"/>
    <property type="molecule type" value="Genomic_DNA"/>
</dbReference>
<reference evidence="1 2" key="1">
    <citation type="submission" date="2021-05" db="EMBL/GenBank/DDBJ databases">
        <title>Novel species in genus Arthrobacter.</title>
        <authorList>
            <person name="Zhang G."/>
        </authorList>
    </citation>
    <scope>NUCLEOTIDE SEQUENCE [LARGE SCALE GENOMIC DNA]</scope>
    <source>
        <strain evidence="2">zg-ZUI227</strain>
    </source>
</reference>
<protein>
    <submittedName>
        <fullName evidence="1">Uncharacterized protein</fullName>
    </submittedName>
</protein>
<accession>A0A975QZ22</accession>
<dbReference type="AlphaFoldDB" id="A0A975QZ22"/>
<proteinExistence type="predicted"/>
<dbReference type="KEGG" id="ajg:KKR91_08665"/>
<evidence type="ECO:0000313" key="2">
    <source>
        <dbReference type="Proteomes" id="UP000676885"/>
    </source>
</evidence>
<organism evidence="1 2">
    <name type="scientific">Arthrobacter jiangjiafuii</name>
    <dbReference type="NCBI Taxonomy" id="2817475"/>
    <lineage>
        <taxon>Bacteria</taxon>
        <taxon>Bacillati</taxon>
        <taxon>Actinomycetota</taxon>
        <taxon>Actinomycetes</taxon>
        <taxon>Micrococcales</taxon>
        <taxon>Micrococcaceae</taxon>
        <taxon>Arthrobacter</taxon>
    </lineage>
</organism>
<name>A0A975QZ22_9MICC</name>
<sequence length="168" mass="18164">MTAGSWVPDAAAFLSSDLSSSFGGVEFQIAPSQDFASSGIAVSWTDGPPLYAVEIVVARSACRFELLHWGVQTCQVAGIVTKRRTMSPHAEAKILSLLADALGTHELDAEQVHPTPPLLTLQDDRCEMGTLPEFLDRLFEQMTFCRECPAPTSGGNVLCPCIKIRSPR</sequence>
<dbReference type="RefSeq" id="WP_210228704.1">
    <property type="nucleotide sequence ID" value="NZ_CP076022.1"/>
</dbReference>
<dbReference type="Proteomes" id="UP000676885">
    <property type="component" value="Chromosome"/>
</dbReference>